<accession>A0A1G5IEM0</accession>
<keyword evidence="5" id="KW-0143">Chaperone</keyword>
<dbReference type="NCBIfam" id="TIGR00208">
    <property type="entry name" value="fliS"/>
    <property type="match status" value="1"/>
</dbReference>
<keyword evidence="3" id="KW-0963">Cytoplasm</keyword>
<evidence type="ECO:0000256" key="1">
    <source>
        <dbReference type="ARBA" id="ARBA00004514"/>
    </source>
</evidence>
<dbReference type="GO" id="GO:0044780">
    <property type="term" value="P:bacterial-type flagellum assembly"/>
    <property type="evidence" value="ECO:0007669"/>
    <property type="project" value="InterPro"/>
</dbReference>
<keyword evidence="7" id="KW-1185">Reference proteome</keyword>
<dbReference type="STRING" id="1120976.SAMN03080606_02373"/>
<dbReference type="RefSeq" id="WP_091543571.1">
    <property type="nucleotide sequence ID" value="NZ_FMUS01000014.1"/>
</dbReference>
<dbReference type="GO" id="GO:0005829">
    <property type="term" value="C:cytosol"/>
    <property type="evidence" value="ECO:0007669"/>
    <property type="project" value="UniProtKB-SubCell"/>
</dbReference>
<dbReference type="PANTHER" id="PTHR34773:SF1">
    <property type="entry name" value="FLAGELLAR SECRETION CHAPERONE FLIS"/>
    <property type="match status" value="1"/>
</dbReference>
<keyword evidence="6" id="KW-0966">Cell projection</keyword>
<keyword evidence="4" id="KW-1005">Bacterial flagellum biogenesis</keyword>
<comment type="subcellular location">
    <subcellularLocation>
        <location evidence="1">Cytoplasm</location>
        <location evidence="1">Cytosol</location>
    </subcellularLocation>
</comment>
<keyword evidence="6" id="KW-0969">Cilium</keyword>
<evidence type="ECO:0000313" key="6">
    <source>
        <dbReference type="EMBL" id="SCY74407.1"/>
    </source>
</evidence>
<dbReference type="AlphaFoldDB" id="A0A1G5IEM0"/>
<gene>
    <name evidence="6" type="ORF">SAMN03080606_02373</name>
</gene>
<reference evidence="6 7" key="1">
    <citation type="submission" date="2016-10" db="EMBL/GenBank/DDBJ databases">
        <authorList>
            <person name="de Groot N.N."/>
        </authorList>
    </citation>
    <scope>NUCLEOTIDE SEQUENCE [LARGE SCALE GENOMIC DNA]</scope>
    <source>
        <strain evidence="6 7">DSM 18978</strain>
    </source>
</reference>
<organism evidence="6 7">
    <name type="scientific">Alkaliphilus peptidifermentans DSM 18978</name>
    <dbReference type="NCBI Taxonomy" id="1120976"/>
    <lineage>
        <taxon>Bacteria</taxon>
        <taxon>Bacillati</taxon>
        <taxon>Bacillota</taxon>
        <taxon>Clostridia</taxon>
        <taxon>Peptostreptococcales</taxon>
        <taxon>Natronincolaceae</taxon>
        <taxon>Alkaliphilus</taxon>
    </lineage>
</organism>
<dbReference type="SUPFAM" id="SSF101116">
    <property type="entry name" value="Flagellar export chaperone FliS"/>
    <property type="match status" value="1"/>
</dbReference>
<dbReference type="InterPro" id="IPR003713">
    <property type="entry name" value="FliS"/>
</dbReference>
<dbReference type="Proteomes" id="UP000198636">
    <property type="component" value="Unassembled WGS sequence"/>
</dbReference>
<protein>
    <submittedName>
        <fullName evidence="6">Flagellar protein FliS</fullName>
    </submittedName>
</protein>
<name>A0A1G5IEM0_9FIRM</name>
<dbReference type="Gene3D" id="1.20.120.340">
    <property type="entry name" value="Flagellar protein FliS"/>
    <property type="match status" value="1"/>
</dbReference>
<dbReference type="OrthoDB" id="1767099at2"/>
<comment type="similarity">
    <text evidence="2">Belongs to the FliS family.</text>
</comment>
<evidence type="ECO:0000313" key="7">
    <source>
        <dbReference type="Proteomes" id="UP000198636"/>
    </source>
</evidence>
<dbReference type="Pfam" id="PF02561">
    <property type="entry name" value="FliS"/>
    <property type="match status" value="1"/>
</dbReference>
<sequence length="151" mass="17276">MLDKEYITNRITTANDLQLVELLYEGLMEYIEEGKTALNNKNEIDFNYNMTKVRDILAELFATLQGDSEITNNLRSIYLFINRLITAGAIHKDPVRLDEALKVVSPLFDAWQQLSSEELGHQQGPAVVTGYTYGKGQLNDYVVKEEKWEKA</sequence>
<evidence type="ECO:0000256" key="4">
    <source>
        <dbReference type="ARBA" id="ARBA00022795"/>
    </source>
</evidence>
<evidence type="ECO:0000256" key="3">
    <source>
        <dbReference type="ARBA" id="ARBA00022490"/>
    </source>
</evidence>
<proteinExistence type="inferred from homology"/>
<dbReference type="PANTHER" id="PTHR34773">
    <property type="entry name" value="FLAGELLAR SECRETION CHAPERONE FLIS"/>
    <property type="match status" value="1"/>
</dbReference>
<keyword evidence="6" id="KW-0282">Flagellum</keyword>
<dbReference type="CDD" id="cd16098">
    <property type="entry name" value="FliS"/>
    <property type="match status" value="1"/>
</dbReference>
<evidence type="ECO:0000256" key="5">
    <source>
        <dbReference type="ARBA" id="ARBA00023186"/>
    </source>
</evidence>
<dbReference type="EMBL" id="FMUS01000014">
    <property type="protein sequence ID" value="SCY74407.1"/>
    <property type="molecule type" value="Genomic_DNA"/>
</dbReference>
<evidence type="ECO:0000256" key="2">
    <source>
        <dbReference type="ARBA" id="ARBA00008787"/>
    </source>
</evidence>
<dbReference type="GO" id="GO:0071973">
    <property type="term" value="P:bacterial-type flagellum-dependent cell motility"/>
    <property type="evidence" value="ECO:0007669"/>
    <property type="project" value="TreeGrafter"/>
</dbReference>
<dbReference type="InterPro" id="IPR036584">
    <property type="entry name" value="FliS_sf"/>
</dbReference>